<dbReference type="InterPro" id="IPR036188">
    <property type="entry name" value="FAD/NAD-bd_sf"/>
</dbReference>
<name>A0A0K0Y5T6_9RHOB</name>
<keyword evidence="1 2" id="KW-0560">Oxidoreductase</keyword>
<dbReference type="PANTHER" id="PTHR13847:SF289">
    <property type="entry name" value="GLYCINE OXIDASE"/>
    <property type="match status" value="1"/>
</dbReference>
<dbReference type="EMBL" id="CP012160">
    <property type="protein sequence ID" value="AKS46285.1"/>
    <property type="molecule type" value="Genomic_DNA"/>
</dbReference>
<dbReference type="Gene3D" id="3.50.50.60">
    <property type="entry name" value="FAD/NAD(P)-binding domain"/>
    <property type="match status" value="2"/>
</dbReference>
<evidence type="ECO:0000313" key="2">
    <source>
        <dbReference type="EMBL" id="AKS46285.1"/>
    </source>
</evidence>
<dbReference type="AlphaFoldDB" id="A0A0K0Y5T6"/>
<dbReference type="EC" id="1.4.99.1" evidence="2"/>
<proteinExistence type="predicted"/>
<dbReference type="PANTHER" id="PTHR13847">
    <property type="entry name" value="SARCOSINE DEHYDROGENASE-RELATED"/>
    <property type="match status" value="1"/>
</dbReference>
<reference evidence="2 3" key="1">
    <citation type="journal article" date="2015" name="Genome Announc.">
        <title>Closed Genome Sequence of Octadecabacter temperatus SB1, the First Mesophilic Species of the Genus Octadecabacter.</title>
        <authorList>
            <person name="Voget S."/>
            <person name="Billerbeck S."/>
            <person name="Simon M."/>
            <person name="Daniel R."/>
        </authorList>
    </citation>
    <scope>NUCLEOTIDE SEQUENCE [LARGE SCALE GENOMIC DNA]</scope>
    <source>
        <strain evidence="2 3">SB1</strain>
    </source>
</reference>
<dbReference type="Pfam" id="PF01266">
    <property type="entry name" value="DAO"/>
    <property type="match status" value="1"/>
</dbReference>
<dbReference type="Gene3D" id="3.30.9.10">
    <property type="entry name" value="D-Amino Acid Oxidase, subunit A, domain 2"/>
    <property type="match status" value="1"/>
</dbReference>
<evidence type="ECO:0000256" key="1">
    <source>
        <dbReference type="ARBA" id="ARBA00023002"/>
    </source>
</evidence>
<keyword evidence="3" id="KW-1185">Reference proteome</keyword>
<evidence type="ECO:0000313" key="3">
    <source>
        <dbReference type="Proteomes" id="UP000067444"/>
    </source>
</evidence>
<dbReference type="PATRIC" id="fig|1458307.3.peg.1751"/>
<dbReference type="InterPro" id="IPR006076">
    <property type="entry name" value="FAD-dep_OxRdtase"/>
</dbReference>
<dbReference type="SUPFAM" id="SSF51905">
    <property type="entry name" value="FAD/NAD(P)-binding domain"/>
    <property type="match status" value="1"/>
</dbReference>
<dbReference type="GO" id="GO:0016491">
    <property type="term" value="F:oxidoreductase activity"/>
    <property type="evidence" value="ECO:0007669"/>
    <property type="project" value="UniProtKB-KW"/>
</dbReference>
<sequence length="411" mass="45128">MKTIAVIGAGITGITTAYALMNRGFDVTVFDRNRYAAMETSFANGGQLSASNAEVWTQWSTIFKGLKWMTQRGAPLLVNPKPSWHKYSWMAEFMSNIPNYRKNTVETVRLAIAAREHLMSHAAKEGFDFSLEKRGILHVYDCKPDFDGAAKVNDMLKEGGLERHAVTADEMRELEPALKGEIYGGYYTESDFTGDIHSYAKGLGEACKKHGTTFKYGCYVETLTARERGGVDVGWTEASGNQSGHFDGIVICAGVRSRAFASMVGDRVNVYPVKGYSITVALDDEQSQAAAPWVSLLDDKAKIVTSRLGDNRFRVAGTAEFNGENRDIRDDRIQPLVKWVENLFPDVSTEHAIPWAGLRPMMPNMMPRVGPGKSSGVFYNTGHGHLGWTLSAATAEIVADSVLDASRSNAA</sequence>
<dbReference type="RefSeq" id="WP_049834593.1">
    <property type="nucleotide sequence ID" value="NZ_CP012160.1"/>
</dbReference>
<protein>
    <submittedName>
        <fullName evidence="2">D-amino acid dehydrogenase small subunit</fullName>
        <ecNumber evidence="2">1.4.99.1</ecNumber>
    </submittedName>
</protein>
<dbReference type="Proteomes" id="UP000067444">
    <property type="component" value="Chromosome"/>
</dbReference>
<organism evidence="2 3">
    <name type="scientific">Octadecabacter temperatus</name>
    <dbReference type="NCBI Taxonomy" id="1458307"/>
    <lineage>
        <taxon>Bacteria</taxon>
        <taxon>Pseudomonadati</taxon>
        <taxon>Pseudomonadota</taxon>
        <taxon>Alphaproteobacteria</taxon>
        <taxon>Rhodobacterales</taxon>
        <taxon>Roseobacteraceae</taxon>
        <taxon>Octadecabacter</taxon>
    </lineage>
</organism>
<accession>A0A0K0Y5T6</accession>
<dbReference type="KEGG" id="otm:OSB_17400"/>
<dbReference type="NCBIfam" id="NF009074">
    <property type="entry name" value="PRK12409.1"/>
    <property type="match status" value="1"/>
</dbReference>
<dbReference type="OrthoDB" id="9805337at2"/>
<dbReference type="STRING" id="1458307.OSB_17400"/>
<gene>
    <name evidence="2" type="primary">dadA</name>
    <name evidence="2" type="ORF">OSB_17400</name>
</gene>
<dbReference type="SUPFAM" id="SSF54373">
    <property type="entry name" value="FAD-linked reductases, C-terminal domain"/>
    <property type="match status" value="1"/>
</dbReference>
<dbReference type="GO" id="GO:0005737">
    <property type="term" value="C:cytoplasm"/>
    <property type="evidence" value="ECO:0007669"/>
    <property type="project" value="TreeGrafter"/>
</dbReference>